<protein>
    <submittedName>
        <fullName evidence="1">Uncharacterized protein</fullName>
    </submittedName>
</protein>
<name>A0A177BXL3_9PLEO</name>
<dbReference type="InParanoid" id="A0A177BXL3"/>
<dbReference type="OrthoDB" id="3777507at2759"/>
<dbReference type="RefSeq" id="XP_018029502.1">
    <property type="nucleotide sequence ID" value="XM_018183485.1"/>
</dbReference>
<keyword evidence="2" id="KW-1185">Reference proteome</keyword>
<evidence type="ECO:0000313" key="1">
    <source>
        <dbReference type="EMBL" id="OAF99136.1"/>
    </source>
</evidence>
<proteinExistence type="predicted"/>
<dbReference type="AlphaFoldDB" id="A0A177BXL3"/>
<dbReference type="EMBL" id="KV441563">
    <property type="protein sequence ID" value="OAF99136.1"/>
    <property type="molecule type" value="Genomic_DNA"/>
</dbReference>
<dbReference type="Proteomes" id="UP000077069">
    <property type="component" value="Unassembled WGS sequence"/>
</dbReference>
<dbReference type="GeneID" id="28766971"/>
<sequence length="171" mass="19305">MEGDGLTPKQILDACVTILDNLAHDLYRFLPAVNPLRLNSILTRLIAHFQHGIDENPAGTKTKRKVTATDHPTIQGDPTLAFPRFLELAEELMPTLQLGPISIQGLTNARTWLKRRVSMGRGYLDKMKRNMRFHFFDHVHFFLEKHGHAELGYDAPVPRGYQAPPKVTAGD</sequence>
<evidence type="ECO:0000313" key="2">
    <source>
        <dbReference type="Proteomes" id="UP000077069"/>
    </source>
</evidence>
<reference evidence="1 2" key="1">
    <citation type="submission" date="2016-05" db="EMBL/GenBank/DDBJ databases">
        <title>Comparative analysis of secretome profiles of manganese(II)-oxidizing ascomycete fungi.</title>
        <authorList>
            <consortium name="DOE Joint Genome Institute"/>
            <person name="Zeiner C.A."/>
            <person name="Purvine S.O."/>
            <person name="Zink E.M."/>
            <person name="Wu S."/>
            <person name="Pasa-Tolic L."/>
            <person name="Chaput D.L."/>
            <person name="Haridas S."/>
            <person name="Grigoriev I.V."/>
            <person name="Santelli C.M."/>
            <person name="Hansel C.M."/>
        </authorList>
    </citation>
    <scope>NUCLEOTIDE SEQUENCE [LARGE SCALE GENOMIC DNA]</scope>
    <source>
        <strain evidence="1 2">AP3s5-JAC2a</strain>
    </source>
</reference>
<gene>
    <name evidence="1" type="ORF">CC84DRAFT_1223416</name>
</gene>
<accession>A0A177BXL3</accession>
<organism evidence="1 2">
    <name type="scientific">Paraphaeosphaeria sporulosa</name>
    <dbReference type="NCBI Taxonomy" id="1460663"/>
    <lineage>
        <taxon>Eukaryota</taxon>
        <taxon>Fungi</taxon>
        <taxon>Dikarya</taxon>
        <taxon>Ascomycota</taxon>
        <taxon>Pezizomycotina</taxon>
        <taxon>Dothideomycetes</taxon>
        <taxon>Pleosporomycetidae</taxon>
        <taxon>Pleosporales</taxon>
        <taxon>Massarineae</taxon>
        <taxon>Didymosphaeriaceae</taxon>
        <taxon>Paraphaeosphaeria</taxon>
    </lineage>
</organism>